<feature type="chain" id="PRO_5040231799" evidence="3">
    <location>
        <begin position="21"/>
        <end position="156"/>
    </location>
</feature>
<accession>A0A9P6DRG7</accession>
<dbReference type="Proteomes" id="UP000886523">
    <property type="component" value="Unassembled WGS sequence"/>
</dbReference>
<keyword evidence="3" id="KW-0732">Signal</keyword>
<gene>
    <name evidence="4" type="ORF">BS47DRAFT_1200822</name>
</gene>
<evidence type="ECO:0000256" key="2">
    <source>
        <dbReference type="SAM" id="Phobius"/>
    </source>
</evidence>
<sequence>MLSRNLLCLVLFMPIFKSVAQLNQPSPPDAALVICRPFGACERCPTDAREDASCEPTGNRRLLRCHPRSSLDSLGKSQPPHEDTPAETSSWEPCGKIIATERADYWEFVTCNIIFAGVGLLVVFSRTRRIAAIQYKNLVARIGLARGAAGVGWTSG</sequence>
<dbReference type="OrthoDB" id="2525787at2759"/>
<organism evidence="4 5">
    <name type="scientific">Hydnum rufescens UP504</name>
    <dbReference type="NCBI Taxonomy" id="1448309"/>
    <lineage>
        <taxon>Eukaryota</taxon>
        <taxon>Fungi</taxon>
        <taxon>Dikarya</taxon>
        <taxon>Basidiomycota</taxon>
        <taxon>Agaricomycotina</taxon>
        <taxon>Agaricomycetes</taxon>
        <taxon>Cantharellales</taxon>
        <taxon>Hydnaceae</taxon>
        <taxon>Hydnum</taxon>
    </lineage>
</organism>
<comment type="caution">
    <text evidence="4">The sequence shown here is derived from an EMBL/GenBank/DDBJ whole genome shotgun (WGS) entry which is preliminary data.</text>
</comment>
<evidence type="ECO:0000313" key="4">
    <source>
        <dbReference type="EMBL" id="KAF9511087.1"/>
    </source>
</evidence>
<name>A0A9P6DRG7_9AGAM</name>
<dbReference type="AlphaFoldDB" id="A0A9P6DRG7"/>
<proteinExistence type="predicted"/>
<keyword evidence="5" id="KW-1185">Reference proteome</keyword>
<keyword evidence="2" id="KW-0812">Transmembrane</keyword>
<dbReference type="EMBL" id="MU129005">
    <property type="protein sequence ID" value="KAF9511087.1"/>
    <property type="molecule type" value="Genomic_DNA"/>
</dbReference>
<feature type="signal peptide" evidence="3">
    <location>
        <begin position="1"/>
        <end position="20"/>
    </location>
</feature>
<reference evidence="4" key="1">
    <citation type="journal article" date="2020" name="Nat. Commun.">
        <title>Large-scale genome sequencing of mycorrhizal fungi provides insights into the early evolution of symbiotic traits.</title>
        <authorList>
            <person name="Miyauchi S."/>
            <person name="Kiss E."/>
            <person name="Kuo A."/>
            <person name="Drula E."/>
            <person name="Kohler A."/>
            <person name="Sanchez-Garcia M."/>
            <person name="Morin E."/>
            <person name="Andreopoulos B."/>
            <person name="Barry K.W."/>
            <person name="Bonito G."/>
            <person name="Buee M."/>
            <person name="Carver A."/>
            <person name="Chen C."/>
            <person name="Cichocki N."/>
            <person name="Clum A."/>
            <person name="Culley D."/>
            <person name="Crous P.W."/>
            <person name="Fauchery L."/>
            <person name="Girlanda M."/>
            <person name="Hayes R.D."/>
            <person name="Keri Z."/>
            <person name="LaButti K."/>
            <person name="Lipzen A."/>
            <person name="Lombard V."/>
            <person name="Magnuson J."/>
            <person name="Maillard F."/>
            <person name="Murat C."/>
            <person name="Nolan M."/>
            <person name="Ohm R.A."/>
            <person name="Pangilinan J."/>
            <person name="Pereira M.F."/>
            <person name="Perotto S."/>
            <person name="Peter M."/>
            <person name="Pfister S."/>
            <person name="Riley R."/>
            <person name="Sitrit Y."/>
            <person name="Stielow J.B."/>
            <person name="Szollosi G."/>
            <person name="Zifcakova L."/>
            <person name="Stursova M."/>
            <person name="Spatafora J.W."/>
            <person name="Tedersoo L."/>
            <person name="Vaario L.M."/>
            <person name="Yamada A."/>
            <person name="Yan M."/>
            <person name="Wang P."/>
            <person name="Xu J."/>
            <person name="Bruns T."/>
            <person name="Baldrian P."/>
            <person name="Vilgalys R."/>
            <person name="Dunand C."/>
            <person name="Henrissat B."/>
            <person name="Grigoriev I.V."/>
            <person name="Hibbett D."/>
            <person name="Nagy L.G."/>
            <person name="Martin F.M."/>
        </authorList>
    </citation>
    <scope>NUCLEOTIDE SEQUENCE</scope>
    <source>
        <strain evidence="4">UP504</strain>
    </source>
</reference>
<evidence type="ECO:0000256" key="3">
    <source>
        <dbReference type="SAM" id="SignalP"/>
    </source>
</evidence>
<feature type="region of interest" description="Disordered" evidence="1">
    <location>
        <begin position="69"/>
        <end position="90"/>
    </location>
</feature>
<evidence type="ECO:0000256" key="1">
    <source>
        <dbReference type="SAM" id="MobiDB-lite"/>
    </source>
</evidence>
<feature type="transmembrane region" description="Helical" evidence="2">
    <location>
        <begin position="105"/>
        <end position="124"/>
    </location>
</feature>
<keyword evidence="2" id="KW-0472">Membrane</keyword>
<keyword evidence="2" id="KW-1133">Transmembrane helix</keyword>
<evidence type="ECO:0000313" key="5">
    <source>
        <dbReference type="Proteomes" id="UP000886523"/>
    </source>
</evidence>
<protein>
    <submittedName>
        <fullName evidence="4">Uncharacterized protein</fullName>
    </submittedName>
</protein>